<dbReference type="Proteomes" id="UP000008207">
    <property type="component" value="Chromosome"/>
</dbReference>
<evidence type="ECO:0000313" key="2">
    <source>
        <dbReference type="Proteomes" id="UP000008207"/>
    </source>
</evidence>
<sequence>MVERLLYLRFRPSHPATARPARLYSFRSNAEGGVSLYRVGEQAADWSGLLRIPFML</sequence>
<dbReference type="AlphaFoldDB" id="B8II73"/>
<dbReference type="HOGENOM" id="CLU_3009130_0_0_5"/>
<dbReference type="KEGG" id="mno:Mnod_2998"/>
<keyword evidence="2" id="KW-1185">Reference proteome</keyword>
<reference evidence="1 2" key="1">
    <citation type="submission" date="2009-01" db="EMBL/GenBank/DDBJ databases">
        <title>Complete sequence of chromosome of Methylobacterium nodulans ORS 2060.</title>
        <authorList>
            <consortium name="US DOE Joint Genome Institute"/>
            <person name="Lucas S."/>
            <person name="Copeland A."/>
            <person name="Lapidus A."/>
            <person name="Glavina del Rio T."/>
            <person name="Dalin E."/>
            <person name="Tice H."/>
            <person name="Bruce D."/>
            <person name="Goodwin L."/>
            <person name="Pitluck S."/>
            <person name="Sims D."/>
            <person name="Brettin T."/>
            <person name="Detter J.C."/>
            <person name="Han C."/>
            <person name="Larimer F."/>
            <person name="Land M."/>
            <person name="Hauser L."/>
            <person name="Kyrpides N."/>
            <person name="Ivanova N."/>
            <person name="Marx C.J."/>
            <person name="Richardson P."/>
        </authorList>
    </citation>
    <scope>NUCLEOTIDE SEQUENCE [LARGE SCALE GENOMIC DNA]</scope>
    <source>
        <strain evidence="2">LMG 21967 / CNCM I-2342 / ORS 2060</strain>
    </source>
</reference>
<proteinExistence type="predicted"/>
<organism evidence="1 2">
    <name type="scientific">Methylobacterium nodulans (strain LMG 21967 / CNCM I-2342 / ORS 2060)</name>
    <dbReference type="NCBI Taxonomy" id="460265"/>
    <lineage>
        <taxon>Bacteria</taxon>
        <taxon>Pseudomonadati</taxon>
        <taxon>Pseudomonadota</taxon>
        <taxon>Alphaproteobacteria</taxon>
        <taxon>Hyphomicrobiales</taxon>
        <taxon>Methylobacteriaceae</taxon>
        <taxon>Methylobacterium</taxon>
    </lineage>
</organism>
<accession>B8II73</accession>
<name>B8II73_METNO</name>
<dbReference type="EMBL" id="CP001349">
    <property type="protein sequence ID" value="ACL57942.1"/>
    <property type="molecule type" value="Genomic_DNA"/>
</dbReference>
<evidence type="ECO:0000313" key="1">
    <source>
        <dbReference type="EMBL" id="ACL57942.1"/>
    </source>
</evidence>
<gene>
    <name evidence="1" type="ordered locus">Mnod_2998</name>
</gene>
<protein>
    <submittedName>
        <fullName evidence="1">Uncharacterized protein</fullName>
    </submittedName>
</protein>